<keyword evidence="8 15" id="KW-0479">Metal-binding</keyword>
<evidence type="ECO:0000256" key="13">
    <source>
        <dbReference type="ARBA" id="ARBA00023136"/>
    </source>
</evidence>
<feature type="binding site" description="axial binding residue" evidence="15">
    <location>
        <position position="37"/>
    </location>
    <ligand>
        <name>a bacteriochlorophyll</name>
        <dbReference type="ChEBI" id="CHEBI:38201"/>
    </ligand>
    <ligandPart>
        <name>Mg</name>
        <dbReference type="ChEBI" id="CHEBI:25107"/>
    </ligandPart>
</feature>
<dbReference type="Gene3D" id="1.20.5.250">
    <property type="match status" value="1"/>
</dbReference>
<evidence type="ECO:0000256" key="7">
    <source>
        <dbReference type="ARBA" id="ARBA00022692"/>
    </source>
</evidence>
<evidence type="ECO:0000256" key="10">
    <source>
        <dbReference type="ARBA" id="ARBA00022956"/>
    </source>
</evidence>
<evidence type="ECO:0000256" key="9">
    <source>
        <dbReference type="ARBA" id="ARBA00022842"/>
    </source>
</evidence>
<evidence type="ECO:0000259" key="17">
    <source>
        <dbReference type="Pfam" id="PF00556"/>
    </source>
</evidence>
<evidence type="ECO:0000256" key="4">
    <source>
        <dbReference type="ARBA" id="ARBA00022475"/>
    </source>
</evidence>
<evidence type="ECO:0000256" key="6">
    <source>
        <dbReference type="ARBA" id="ARBA00022549"/>
    </source>
</evidence>
<evidence type="ECO:0000256" key="12">
    <source>
        <dbReference type="ARBA" id="ARBA00022991"/>
    </source>
</evidence>
<dbReference type="InterPro" id="IPR002362">
    <property type="entry name" value="LHB-1/5"/>
</dbReference>
<keyword evidence="5" id="KW-0148">Chlorophyll</keyword>
<dbReference type="GO" id="GO:0030077">
    <property type="term" value="C:plasma membrane light-harvesting complex"/>
    <property type="evidence" value="ECO:0007669"/>
    <property type="project" value="InterPro"/>
</dbReference>
<keyword evidence="13 16" id="KW-0472">Membrane</keyword>
<keyword evidence="6" id="KW-0042">Antenna complex</keyword>
<evidence type="ECO:0000256" key="3">
    <source>
        <dbReference type="ARBA" id="ARBA00011052"/>
    </source>
</evidence>
<dbReference type="SUPFAM" id="SSF56918">
    <property type="entry name" value="Light-harvesting complex subunits"/>
    <property type="match status" value="1"/>
</dbReference>
<dbReference type="Pfam" id="PF00556">
    <property type="entry name" value="LHC"/>
    <property type="match status" value="1"/>
</dbReference>
<keyword evidence="14" id="KW-0437">Light-harvesting polypeptide</keyword>
<dbReference type="EMBL" id="FNOW01000019">
    <property type="protein sequence ID" value="SDX91650.1"/>
    <property type="molecule type" value="Genomic_DNA"/>
</dbReference>
<keyword evidence="11 16" id="KW-1133">Transmembrane helix</keyword>
<evidence type="ECO:0000256" key="5">
    <source>
        <dbReference type="ARBA" id="ARBA00022494"/>
    </source>
</evidence>
<dbReference type="RefSeq" id="WP_091333565.1">
    <property type="nucleotide sequence ID" value="NZ_FNOW01000019.1"/>
</dbReference>
<gene>
    <name evidence="18" type="ORF">SAMN05421644_11941</name>
</gene>
<evidence type="ECO:0000256" key="11">
    <source>
        <dbReference type="ARBA" id="ARBA00022989"/>
    </source>
</evidence>
<evidence type="ECO:0000256" key="1">
    <source>
        <dbReference type="ARBA" id="ARBA00002455"/>
    </source>
</evidence>
<accession>A0A1H3FL42</accession>
<dbReference type="InterPro" id="IPR023624">
    <property type="entry name" value="Antenna_beta_dom_sf"/>
</dbReference>
<evidence type="ECO:0000256" key="8">
    <source>
        <dbReference type="ARBA" id="ARBA00022723"/>
    </source>
</evidence>
<dbReference type="STRING" id="61595.SAMN05421644_11941"/>
<keyword evidence="7 16" id="KW-0812">Transmembrane</keyword>
<dbReference type="GO" id="GO:0046872">
    <property type="term" value="F:metal ion binding"/>
    <property type="evidence" value="ECO:0007669"/>
    <property type="project" value="UniProtKB-KW"/>
</dbReference>
<name>A0A1H3FL42_ALLWA</name>
<evidence type="ECO:0000313" key="19">
    <source>
        <dbReference type="Proteomes" id="UP000198672"/>
    </source>
</evidence>
<dbReference type="PIRSF" id="PIRSF002900">
    <property type="entry name" value="Antenna_beta"/>
    <property type="match status" value="1"/>
</dbReference>
<protein>
    <submittedName>
        <fullName evidence="18">Light-harvesting complex 1 beta chain</fullName>
    </submittedName>
</protein>
<keyword evidence="9 15" id="KW-0460">Magnesium</keyword>
<dbReference type="PRINTS" id="PR00674">
    <property type="entry name" value="LIGHTHARVSTB"/>
</dbReference>
<comment type="function">
    <text evidence="1">Antenna complexes are light-harvesting systems, which transfer the excitation energy to the reaction centers.</text>
</comment>
<evidence type="ECO:0000256" key="15">
    <source>
        <dbReference type="PIRSR" id="PIRSR002900-1"/>
    </source>
</evidence>
<comment type="subcellular location">
    <subcellularLocation>
        <location evidence="2">Cell inner membrane</location>
        <topology evidence="2">Single-pass type II membrane protein</topology>
    </subcellularLocation>
</comment>
<keyword evidence="10" id="KW-0076">Bacteriochlorophyll</keyword>
<feature type="binding site" description="axial binding residue" evidence="15">
    <location>
        <position position="19"/>
    </location>
    <ligand>
        <name>a bacteriochlorophyll</name>
        <dbReference type="ChEBI" id="CHEBI:38201"/>
    </ligand>
    <ligandPart>
        <name>Mg</name>
        <dbReference type="ChEBI" id="CHEBI:25107"/>
    </ligandPart>
</feature>
<keyword evidence="4" id="KW-1003">Cell membrane</keyword>
<organism evidence="18 19">
    <name type="scientific">Allochromatium warmingii</name>
    <name type="common">Chromatium warmingii</name>
    <dbReference type="NCBI Taxonomy" id="61595"/>
    <lineage>
        <taxon>Bacteria</taxon>
        <taxon>Pseudomonadati</taxon>
        <taxon>Pseudomonadota</taxon>
        <taxon>Gammaproteobacteria</taxon>
        <taxon>Chromatiales</taxon>
        <taxon>Chromatiaceae</taxon>
        <taxon>Allochromatium</taxon>
    </lineage>
</organism>
<evidence type="ECO:0000256" key="2">
    <source>
        <dbReference type="ARBA" id="ARBA00004249"/>
    </source>
</evidence>
<proteinExistence type="inferred from homology"/>
<dbReference type="OrthoDB" id="5739887at2"/>
<dbReference type="GO" id="GO:0042314">
    <property type="term" value="F:bacteriochlorophyll binding"/>
    <property type="evidence" value="ECO:0007669"/>
    <property type="project" value="UniProtKB-KW"/>
</dbReference>
<evidence type="ECO:0000256" key="16">
    <source>
        <dbReference type="SAM" id="Phobius"/>
    </source>
</evidence>
<dbReference type="GO" id="GO:0005886">
    <property type="term" value="C:plasma membrane"/>
    <property type="evidence" value="ECO:0007669"/>
    <property type="project" value="UniProtKB-SubCell"/>
</dbReference>
<dbReference type="Proteomes" id="UP000198672">
    <property type="component" value="Unassembled WGS sequence"/>
</dbReference>
<dbReference type="NCBIfam" id="NF040862">
    <property type="entry name" value="pufB_517_ASD"/>
    <property type="match status" value="1"/>
</dbReference>
<dbReference type="GO" id="GO:0019684">
    <property type="term" value="P:photosynthesis, light reaction"/>
    <property type="evidence" value="ECO:0007669"/>
    <property type="project" value="InterPro"/>
</dbReference>
<keyword evidence="19" id="KW-1185">Reference proteome</keyword>
<reference evidence="19" key="1">
    <citation type="submission" date="2016-10" db="EMBL/GenBank/DDBJ databases">
        <authorList>
            <person name="Varghese N."/>
            <person name="Submissions S."/>
        </authorList>
    </citation>
    <scope>NUCLEOTIDE SEQUENCE [LARGE SCALE GENOMIC DNA]</scope>
    <source>
        <strain evidence="19">DSM 173</strain>
    </source>
</reference>
<comment type="similarity">
    <text evidence="3">Belongs to the antenna complex beta subunit family.</text>
</comment>
<dbReference type="InterPro" id="IPR035889">
    <property type="entry name" value="Light-harvesting_complex"/>
</dbReference>
<feature type="domain" description="Antenna complex alpha/beta subunit" evidence="17">
    <location>
        <begin position="14"/>
        <end position="47"/>
    </location>
</feature>
<dbReference type="InterPro" id="IPR000066">
    <property type="entry name" value="Antenna_a/b"/>
</dbReference>
<keyword evidence="12" id="KW-0157">Chromophore</keyword>
<evidence type="ECO:0000313" key="18">
    <source>
        <dbReference type="EMBL" id="SDX91650.1"/>
    </source>
</evidence>
<dbReference type="AlphaFoldDB" id="A0A1H3FL42"/>
<sequence>MADQKSMTGLTEDEAKEFHAIFTQSMTMFFGIVIIAHILAWLWRPWL</sequence>
<evidence type="ECO:0000256" key="14">
    <source>
        <dbReference type="ARBA" id="ARBA00023243"/>
    </source>
</evidence>
<feature type="transmembrane region" description="Helical" evidence="16">
    <location>
        <begin position="21"/>
        <end position="43"/>
    </location>
</feature>